<sequence>MNVKLLSAAALMAVSGIICVNHSTPLLAASSSLTALDPDNDGTIDATEAKAAGAKLFAKLDPDNDGTLDAKELSGRVDEAALKSADPDSDGTIDQKEYDTLVEVRFKAADPDNDGTLDDKELTTDAGKSFLLLVE</sequence>
<protein>
    <submittedName>
        <fullName evidence="3">EF hand</fullName>
    </submittedName>
</protein>
<dbReference type="Proteomes" id="UP000199423">
    <property type="component" value="Unassembled WGS sequence"/>
</dbReference>
<gene>
    <name evidence="3" type="ORF">SAMN04488557_2952</name>
</gene>
<dbReference type="PROSITE" id="PS00018">
    <property type="entry name" value="EF_HAND_1"/>
    <property type="match status" value="2"/>
</dbReference>
<dbReference type="Pfam" id="PF13202">
    <property type="entry name" value="EF-hand_5"/>
    <property type="match status" value="2"/>
</dbReference>
<name>A0A1I7NQQ2_9HYPH</name>
<dbReference type="InterPro" id="IPR018247">
    <property type="entry name" value="EF_Hand_1_Ca_BS"/>
</dbReference>
<dbReference type="GO" id="GO:0005509">
    <property type="term" value="F:calcium ion binding"/>
    <property type="evidence" value="ECO:0007669"/>
    <property type="project" value="InterPro"/>
</dbReference>
<dbReference type="SUPFAM" id="SSF47473">
    <property type="entry name" value="EF-hand"/>
    <property type="match status" value="1"/>
</dbReference>
<keyword evidence="4" id="KW-1185">Reference proteome</keyword>
<feature type="chain" id="PRO_5011682690" evidence="1">
    <location>
        <begin position="29"/>
        <end position="135"/>
    </location>
</feature>
<evidence type="ECO:0000256" key="1">
    <source>
        <dbReference type="SAM" id="SignalP"/>
    </source>
</evidence>
<keyword evidence="1" id="KW-0732">Signal</keyword>
<dbReference type="OrthoDB" id="8453759at2"/>
<evidence type="ECO:0000313" key="4">
    <source>
        <dbReference type="Proteomes" id="UP000199423"/>
    </source>
</evidence>
<dbReference type="RefSeq" id="WP_092869117.1">
    <property type="nucleotide sequence ID" value="NZ_FPCH01000003.1"/>
</dbReference>
<evidence type="ECO:0000313" key="3">
    <source>
        <dbReference type="EMBL" id="SFV37021.1"/>
    </source>
</evidence>
<evidence type="ECO:0000259" key="2">
    <source>
        <dbReference type="PROSITE" id="PS50222"/>
    </source>
</evidence>
<dbReference type="AlphaFoldDB" id="A0A1I7NQQ2"/>
<dbReference type="InterPro" id="IPR011992">
    <property type="entry name" value="EF-hand-dom_pair"/>
</dbReference>
<dbReference type="InterPro" id="IPR002048">
    <property type="entry name" value="EF_hand_dom"/>
</dbReference>
<feature type="signal peptide" evidence="1">
    <location>
        <begin position="1"/>
        <end position="28"/>
    </location>
</feature>
<dbReference type="EMBL" id="FPCH01000003">
    <property type="protein sequence ID" value="SFV37021.1"/>
    <property type="molecule type" value="Genomic_DNA"/>
</dbReference>
<proteinExistence type="predicted"/>
<dbReference type="STRING" id="51670.SAMN04488557_2952"/>
<dbReference type="PROSITE" id="PS50222">
    <property type="entry name" value="EF_HAND_2"/>
    <property type="match status" value="1"/>
</dbReference>
<organism evidence="3 4">
    <name type="scientific">Hyphomicrobium facile</name>
    <dbReference type="NCBI Taxonomy" id="51670"/>
    <lineage>
        <taxon>Bacteria</taxon>
        <taxon>Pseudomonadati</taxon>
        <taxon>Pseudomonadota</taxon>
        <taxon>Alphaproteobacteria</taxon>
        <taxon>Hyphomicrobiales</taxon>
        <taxon>Hyphomicrobiaceae</taxon>
        <taxon>Hyphomicrobium</taxon>
    </lineage>
</organism>
<accession>A0A1I7NQQ2</accession>
<dbReference type="Gene3D" id="1.10.238.10">
    <property type="entry name" value="EF-hand"/>
    <property type="match status" value="2"/>
</dbReference>
<reference evidence="4" key="1">
    <citation type="submission" date="2016-10" db="EMBL/GenBank/DDBJ databases">
        <authorList>
            <person name="Varghese N."/>
            <person name="Submissions S."/>
        </authorList>
    </citation>
    <scope>NUCLEOTIDE SEQUENCE [LARGE SCALE GENOMIC DNA]</scope>
    <source>
        <strain evidence="4">DSM 1565</strain>
    </source>
</reference>
<feature type="domain" description="EF-hand" evidence="2">
    <location>
        <begin position="48"/>
        <end position="83"/>
    </location>
</feature>